<feature type="signal peptide" evidence="2">
    <location>
        <begin position="1"/>
        <end position="23"/>
    </location>
</feature>
<comment type="caution">
    <text evidence="3">The sequence shown here is derived from an EMBL/GenBank/DDBJ whole genome shotgun (WGS) entry which is preliminary data.</text>
</comment>
<gene>
    <name evidence="3" type="ORF">C8P66_11651</name>
</gene>
<reference evidence="3 4" key="1">
    <citation type="submission" date="2018-06" db="EMBL/GenBank/DDBJ databases">
        <title>Genomic Encyclopedia of Archaeal and Bacterial Type Strains, Phase II (KMG-II): from individual species to whole genera.</title>
        <authorList>
            <person name="Goeker M."/>
        </authorList>
    </citation>
    <scope>NUCLEOTIDE SEQUENCE [LARGE SCALE GENOMIC DNA]</scope>
    <source>
        <strain evidence="3 4">DSM 24525</strain>
    </source>
</reference>
<dbReference type="CDD" id="cd07012">
    <property type="entry name" value="PBP2_Bug_TTT"/>
    <property type="match status" value="1"/>
</dbReference>
<dbReference type="InterPro" id="IPR042100">
    <property type="entry name" value="Bug_dom1"/>
</dbReference>
<dbReference type="SUPFAM" id="SSF53850">
    <property type="entry name" value="Periplasmic binding protein-like II"/>
    <property type="match status" value="1"/>
</dbReference>
<keyword evidence="3" id="KW-0675">Receptor</keyword>
<dbReference type="EMBL" id="QKYU01000016">
    <property type="protein sequence ID" value="PZW43130.1"/>
    <property type="molecule type" value="Genomic_DNA"/>
</dbReference>
<feature type="chain" id="PRO_5016100377" evidence="2">
    <location>
        <begin position="24"/>
        <end position="322"/>
    </location>
</feature>
<organism evidence="3 4">
    <name type="scientific">Humitalea rosea</name>
    <dbReference type="NCBI Taxonomy" id="990373"/>
    <lineage>
        <taxon>Bacteria</taxon>
        <taxon>Pseudomonadati</taxon>
        <taxon>Pseudomonadota</taxon>
        <taxon>Alphaproteobacteria</taxon>
        <taxon>Acetobacterales</taxon>
        <taxon>Roseomonadaceae</taxon>
        <taxon>Humitalea</taxon>
    </lineage>
</organism>
<accession>A0A2W7K6I9</accession>
<dbReference type="Gene3D" id="3.40.190.150">
    <property type="entry name" value="Bordetella uptake gene, domain 1"/>
    <property type="match status" value="1"/>
</dbReference>
<dbReference type="OrthoDB" id="7249444at2"/>
<evidence type="ECO:0000256" key="2">
    <source>
        <dbReference type="SAM" id="SignalP"/>
    </source>
</evidence>
<keyword evidence="2" id="KW-0732">Signal</keyword>
<name>A0A2W7K6I9_9PROT</name>
<dbReference type="Proteomes" id="UP000249688">
    <property type="component" value="Unassembled WGS sequence"/>
</dbReference>
<dbReference type="RefSeq" id="WP_111399005.1">
    <property type="nucleotide sequence ID" value="NZ_QKYU01000016.1"/>
</dbReference>
<evidence type="ECO:0000313" key="3">
    <source>
        <dbReference type="EMBL" id="PZW43130.1"/>
    </source>
</evidence>
<dbReference type="Gene3D" id="3.40.190.10">
    <property type="entry name" value="Periplasmic binding protein-like II"/>
    <property type="match status" value="1"/>
</dbReference>
<dbReference type="PANTHER" id="PTHR42928">
    <property type="entry name" value="TRICARBOXYLATE-BINDING PROTEIN"/>
    <property type="match status" value="1"/>
</dbReference>
<protein>
    <submittedName>
        <fullName evidence="3">Tripartite-type tricarboxylate transporter receptor subunit TctC</fullName>
    </submittedName>
</protein>
<keyword evidence="4" id="KW-1185">Reference proteome</keyword>
<dbReference type="PIRSF" id="PIRSF017082">
    <property type="entry name" value="YflP"/>
    <property type="match status" value="1"/>
</dbReference>
<dbReference type="PANTHER" id="PTHR42928:SF5">
    <property type="entry name" value="BLR1237 PROTEIN"/>
    <property type="match status" value="1"/>
</dbReference>
<comment type="similarity">
    <text evidence="1">Belongs to the UPF0065 (bug) family.</text>
</comment>
<sequence length="322" mass="33758">MPPALGRRAVLATLPLAAVPAWAQDAFPSRPITVVNAYGAGGQTDIATRLTADRLATAIGQRVLVENRVGGATSIASTAVAHARPDGYMLLAGTSSLAINPTLQPRLTPRDPMTELAPVGAVYRGAFVFHIYPGLPARTLPEFIAYAKANPGKLNYGGVVGTVVHLATEMLCQRAGIEMTAVPNRGGVEGLLDLQAGRIHCNFQSPVEAMPSLEDGKTIALAISSRERLPNLPNVPTVAETLPGFEAVLWMALFAPAGTPEPVIDKIAAALGTVTEDPAYKARMAQLGLTAETGGPADVRALLAADTVNWRRVITEAHIQTN</sequence>
<evidence type="ECO:0000313" key="4">
    <source>
        <dbReference type="Proteomes" id="UP000249688"/>
    </source>
</evidence>
<evidence type="ECO:0000256" key="1">
    <source>
        <dbReference type="ARBA" id="ARBA00006987"/>
    </source>
</evidence>
<dbReference type="Pfam" id="PF03401">
    <property type="entry name" value="TctC"/>
    <property type="match status" value="1"/>
</dbReference>
<dbReference type="InterPro" id="IPR005064">
    <property type="entry name" value="BUG"/>
</dbReference>
<proteinExistence type="inferred from homology"/>
<dbReference type="AlphaFoldDB" id="A0A2W7K6I9"/>